<dbReference type="PANTHER" id="PTHR47837:SF1">
    <property type="entry name" value="GTP PYROPHOSPHOKINASE YJBM"/>
    <property type="match status" value="1"/>
</dbReference>
<accession>A0A1H4VV55</accession>
<dbReference type="CDD" id="cd05399">
    <property type="entry name" value="NT_Rel-Spo_like"/>
    <property type="match status" value="1"/>
</dbReference>
<dbReference type="AlphaFoldDB" id="A0A1H4VV55"/>
<dbReference type="InterPro" id="IPR007685">
    <property type="entry name" value="RelA_SpoT"/>
</dbReference>
<reference evidence="2 3" key="1">
    <citation type="submission" date="2016-10" db="EMBL/GenBank/DDBJ databases">
        <authorList>
            <person name="de Groot N.N."/>
        </authorList>
    </citation>
    <scope>NUCLEOTIDE SEQUENCE [LARGE SCALE GENOMIC DNA]</scope>
    <source>
        <strain evidence="2 3">GAS522</strain>
    </source>
</reference>
<sequence length="340" mass="39170">MAYEKPTHSLNQIDRAGKAILEPFDAAAGIQVLNSWRVAHRYPLNALHMTLRNRSIRIDGNAVTAQRLKRLESVVRKLYRQPTLQMSQMQDIGGCRAVLSTMNRVNMLRFMYETNPLRHKLARTRDYISNPKEDGYRSVHLIYRFVGKATSSPWNKLWIEIQLRTSLQHAWATAVETVDAFTSENLKFGSGSDDWKRFFQLIGALHARTEKTAPIPNVPTAYDALAREAKLLERKLGVIHRLEQYAHITQQITRKKRGVNFDWYVMQILPDSGRVIVRGFPLQAFDQAQESLILLEAKFKGTRNQAVLVATASLNELRRAYPNYFADTKFFIEVLRSLVR</sequence>
<dbReference type="GO" id="GO:0015969">
    <property type="term" value="P:guanosine tetraphosphate metabolic process"/>
    <property type="evidence" value="ECO:0007669"/>
    <property type="project" value="InterPro"/>
</dbReference>
<name>A0A1H4VV55_9BRAD</name>
<dbReference type="SUPFAM" id="SSF81301">
    <property type="entry name" value="Nucleotidyltransferase"/>
    <property type="match status" value="1"/>
</dbReference>
<dbReference type="Proteomes" id="UP000183208">
    <property type="component" value="Unassembled WGS sequence"/>
</dbReference>
<evidence type="ECO:0000259" key="1">
    <source>
        <dbReference type="SMART" id="SM00954"/>
    </source>
</evidence>
<dbReference type="InterPro" id="IPR043519">
    <property type="entry name" value="NT_sf"/>
</dbReference>
<evidence type="ECO:0000313" key="3">
    <source>
        <dbReference type="Proteomes" id="UP000183208"/>
    </source>
</evidence>
<protein>
    <recommendedName>
        <fullName evidence="1">RelA/SpoT domain-containing protein</fullName>
    </recommendedName>
</protein>
<evidence type="ECO:0000313" key="2">
    <source>
        <dbReference type="EMBL" id="SEC84989.1"/>
    </source>
</evidence>
<organism evidence="2 3">
    <name type="scientific">Bradyrhizobium lablabi</name>
    <dbReference type="NCBI Taxonomy" id="722472"/>
    <lineage>
        <taxon>Bacteria</taxon>
        <taxon>Pseudomonadati</taxon>
        <taxon>Pseudomonadota</taxon>
        <taxon>Alphaproteobacteria</taxon>
        <taxon>Hyphomicrobiales</taxon>
        <taxon>Nitrobacteraceae</taxon>
        <taxon>Bradyrhizobium</taxon>
    </lineage>
</organism>
<dbReference type="Pfam" id="PF04607">
    <property type="entry name" value="RelA_SpoT"/>
    <property type="match status" value="1"/>
</dbReference>
<dbReference type="Gene3D" id="3.30.460.10">
    <property type="entry name" value="Beta Polymerase, domain 2"/>
    <property type="match status" value="1"/>
</dbReference>
<proteinExistence type="predicted"/>
<dbReference type="PANTHER" id="PTHR47837">
    <property type="entry name" value="GTP PYROPHOSPHOKINASE YJBM"/>
    <property type="match status" value="1"/>
</dbReference>
<dbReference type="SMART" id="SM00954">
    <property type="entry name" value="RelA_SpoT"/>
    <property type="match status" value="1"/>
</dbReference>
<dbReference type="InterPro" id="IPR052366">
    <property type="entry name" value="GTP_Pyrophosphokinase"/>
</dbReference>
<gene>
    <name evidence="2" type="ORF">SAMN05444171_2412</name>
</gene>
<feature type="domain" description="RelA/SpoT" evidence="1">
    <location>
        <begin position="66"/>
        <end position="186"/>
    </location>
</feature>
<dbReference type="EMBL" id="FNTI01000001">
    <property type="protein sequence ID" value="SEC84989.1"/>
    <property type="molecule type" value="Genomic_DNA"/>
</dbReference>